<dbReference type="EC" id="2.7.1.30" evidence="9"/>
<feature type="binding site" evidence="9">
    <location>
        <position position="278"/>
    </location>
    <ligand>
        <name>glycerol</name>
        <dbReference type="ChEBI" id="CHEBI:17754"/>
    </ligand>
</feature>
<dbReference type="PIRSF" id="PIRSF000538">
    <property type="entry name" value="GlpK"/>
    <property type="match status" value="1"/>
</dbReference>
<dbReference type="Proteomes" id="UP000198977">
    <property type="component" value="Unassembled WGS sequence"/>
</dbReference>
<organism evidence="13 14">
    <name type="scientific">Sulfitobacter brevis</name>
    <dbReference type="NCBI Taxonomy" id="74348"/>
    <lineage>
        <taxon>Bacteria</taxon>
        <taxon>Pseudomonadati</taxon>
        <taxon>Pseudomonadota</taxon>
        <taxon>Alphaproteobacteria</taxon>
        <taxon>Rhodobacterales</taxon>
        <taxon>Roseobacteraceae</taxon>
        <taxon>Sulfitobacter</taxon>
    </lineage>
</organism>
<feature type="binding site" evidence="9">
    <location>
        <position position="47"/>
    </location>
    <ligand>
        <name>sn-glycerol 3-phosphate</name>
        <dbReference type="ChEBI" id="CHEBI:57597"/>
    </ligand>
</feature>
<proteinExistence type="inferred from homology"/>
<feature type="binding site" evidence="9">
    <location>
        <position position="118"/>
    </location>
    <ligand>
        <name>glycerol</name>
        <dbReference type="ChEBI" id="CHEBI:17754"/>
    </ligand>
</feature>
<feature type="domain" description="Carbohydrate kinase FGGY C-terminal" evidence="12">
    <location>
        <begin position="295"/>
        <end position="485"/>
    </location>
</feature>
<feature type="binding site" evidence="9">
    <location>
        <position position="48"/>
    </location>
    <ligand>
        <name>ATP</name>
        <dbReference type="ChEBI" id="CHEBI:30616"/>
    </ligand>
</feature>
<dbReference type="NCBIfam" id="TIGR01311">
    <property type="entry name" value="glycerol_kin"/>
    <property type="match status" value="1"/>
</dbReference>
<feature type="binding site" evidence="9">
    <location>
        <position position="169"/>
    </location>
    <ligand>
        <name>sn-glycerol 3-phosphate</name>
        <dbReference type="ChEBI" id="CHEBI:57597"/>
    </ligand>
</feature>
<dbReference type="UniPathway" id="UPA00618">
    <property type="reaction ID" value="UER00672"/>
</dbReference>
<dbReference type="CDD" id="cd07786">
    <property type="entry name" value="FGGY_EcGK_like"/>
    <property type="match status" value="1"/>
</dbReference>
<evidence type="ECO:0000256" key="1">
    <source>
        <dbReference type="ARBA" id="ARBA00005190"/>
    </source>
</evidence>
<feature type="binding site" evidence="9">
    <location>
        <position position="279"/>
    </location>
    <ligand>
        <name>glycerol</name>
        <dbReference type="ChEBI" id="CHEBI:17754"/>
    </ligand>
</feature>
<feature type="binding site" evidence="9">
    <location>
        <position position="300"/>
    </location>
    <ligand>
        <name>ATP</name>
        <dbReference type="ChEBI" id="CHEBI:30616"/>
    </ligand>
</feature>
<feature type="binding site" evidence="9">
    <location>
        <position position="343"/>
    </location>
    <ligand>
        <name>ADP</name>
        <dbReference type="ChEBI" id="CHEBI:456216"/>
    </ligand>
</feature>
<keyword evidence="4 9" id="KW-0547">Nucleotide-binding</keyword>
<dbReference type="GO" id="GO:0005829">
    <property type="term" value="C:cytosol"/>
    <property type="evidence" value="ECO:0007669"/>
    <property type="project" value="TreeGrafter"/>
</dbReference>
<comment type="similarity">
    <text evidence="2 9 10">Belongs to the FGGY kinase family.</text>
</comment>
<dbReference type="PROSITE" id="PS00933">
    <property type="entry name" value="FGGY_KINASES_1"/>
    <property type="match status" value="1"/>
</dbReference>
<feature type="binding site" evidence="9">
    <location>
        <position position="347"/>
    </location>
    <ligand>
        <name>ATP</name>
        <dbReference type="ChEBI" id="CHEBI:30616"/>
    </ligand>
</feature>
<evidence type="ECO:0000256" key="10">
    <source>
        <dbReference type="RuleBase" id="RU003733"/>
    </source>
</evidence>
<dbReference type="GO" id="GO:0004370">
    <property type="term" value="F:glycerol kinase activity"/>
    <property type="evidence" value="ECO:0007669"/>
    <property type="project" value="UniProtKB-UniRule"/>
</dbReference>
<feature type="domain" description="Carbohydrate kinase FGGY N-terminal" evidence="11">
    <location>
        <begin position="39"/>
        <end position="285"/>
    </location>
</feature>
<feature type="binding site" evidence="9">
    <location>
        <position position="117"/>
    </location>
    <ligand>
        <name>sn-glycerol 3-phosphate</name>
        <dbReference type="ChEBI" id="CHEBI:57597"/>
    </ligand>
</feature>
<keyword evidence="5 9" id="KW-0418">Kinase</keyword>
<dbReference type="PROSITE" id="PS00445">
    <property type="entry name" value="FGGY_KINASES_2"/>
    <property type="match status" value="1"/>
</dbReference>
<feature type="binding site" evidence="9">
    <location>
        <position position="300"/>
    </location>
    <ligand>
        <name>ADP</name>
        <dbReference type="ChEBI" id="CHEBI:456216"/>
    </ligand>
</feature>
<feature type="binding site" evidence="9">
    <location>
        <position position="446"/>
    </location>
    <ligand>
        <name>ADP</name>
        <dbReference type="ChEBI" id="CHEBI:456216"/>
    </ligand>
</feature>
<dbReference type="STRING" id="74348.SAMN04488523_1277"/>
<feature type="binding site" evidence="9">
    <location>
        <position position="446"/>
    </location>
    <ligand>
        <name>ATP</name>
        <dbReference type="ChEBI" id="CHEBI:30616"/>
    </ligand>
</feature>
<dbReference type="GO" id="GO:0005524">
    <property type="term" value="F:ATP binding"/>
    <property type="evidence" value="ECO:0007669"/>
    <property type="project" value="UniProtKB-UniRule"/>
</dbReference>
<dbReference type="FunFam" id="3.30.420.40:FF:000007">
    <property type="entry name" value="Glycerol kinase"/>
    <property type="match status" value="1"/>
</dbReference>
<dbReference type="InterPro" id="IPR018485">
    <property type="entry name" value="FGGY_C"/>
</dbReference>
<dbReference type="InterPro" id="IPR005999">
    <property type="entry name" value="Glycerol_kin"/>
</dbReference>
<feature type="binding site" evidence="9">
    <location>
        <position position="51"/>
    </location>
    <ligand>
        <name>ADP</name>
        <dbReference type="ChEBI" id="CHEBI:456216"/>
    </ligand>
</feature>
<keyword evidence="14" id="KW-1185">Reference proteome</keyword>
<dbReference type="PANTHER" id="PTHR10196:SF78">
    <property type="entry name" value="GLYCEROL KINASE"/>
    <property type="match status" value="1"/>
</dbReference>
<dbReference type="Gene3D" id="3.30.420.40">
    <property type="match status" value="2"/>
</dbReference>
<comment type="function">
    <text evidence="9">Key enzyme in the regulation of glycerol uptake and metabolism. Catalyzes the phosphorylation of glycerol to yield sn-glycerol 3-phosphate.</text>
</comment>
<evidence type="ECO:0000313" key="13">
    <source>
        <dbReference type="EMBL" id="SFF18706.1"/>
    </source>
</evidence>
<dbReference type="InterPro" id="IPR018483">
    <property type="entry name" value="Carb_kinase_FGGY_CS"/>
</dbReference>
<dbReference type="InterPro" id="IPR000577">
    <property type="entry name" value="Carb_kinase_FGGY"/>
</dbReference>
<gene>
    <name evidence="9" type="primary">glpK</name>
    <name evidence="13" type="ORF">SAMN04488523_1277</name>
</gene>
<protein>
    <recommendedName>
        <fullName evidence="9">Glycerol kinase</fullName>
        <ecNumber evidence="9">2.7.1.30</ecNumber>
    </recommendedName>
    <alternativeName>
        <fullName evidence="9">ATP:glycerol 3-phosphotransferase</fullName>
    </alternativeName>
    <alternativeName>
        <fullName evidence="9">Glycerokinase</fullName>
        <shortName evidence="9">GK</shortName>
    </alternativeName>
</protein>
<feature type="binding site" evidence="9">
    <location>
        <position position="47"/>
    </location>
    <ligand>
        <name>ATP</name>
        <dbReference type="ChEBI" id="CHEBI:30616"/>
    </ligand>
</feature>
<evidence type="ECO:0000256" key="9">
    <source>
        <dbReference type="HAMAP-Rule" id="MF_00186"/>
    </source>
</evidence>
<keyword evidence="7 9" id="KW-0067">ATP-binding</keyword>
<reference evidence="13 14" key="1">
    <citation type="submission" date="2016-10" db="EMBL/GenBank/DDBJ databases">
        <authorList>
            <person name="de Groot N.N."/>
        </authorList>
    </citation>
    <scope>NUCLEOTIDE SEQUENCE [LARGE SCALE GENOMIC DNA]</scope>
    <source>
        <strain evidence="13 14">DSM 11443</strain>
    </source>
</reference>
<feature type="binding site" evidence="9">
    <location>
        <position position="117"/>
    </location>
    <ligand>
        <name>glycerol</name>
        <dbReference type="ChEBI" id="CHEBI:17754"/>
    </ligand>
</feature>
<feature type="binding site" evidence="9">
    <location>
        <position position="118"/>
    </location>
    <ligand>
        <name>sn-glycerol 3-phosphate</name>
        <dbReference type="ChEBI" id="CHEBI:57597"/>
    </ligand>
</feature>
<evidence type="ECO:0000259" key="11">
    <source>
        <dbReference type="Pfam" id="PF00370"/>
    </source>
</evidence>
<dbReference type="SUPFAM" id="SSF53067">
    <property type="entry name" value="Actin-like ATPase domain"/>
    <property type="match status" value="2"/>
</dbReference>
<dbReference type="PANTHER" id="PTHR10196">
    <property type="entry name" value="SUGAR KINASE"/>
    <property type="match status" value="1"/>
</dbReference>
<evidence type="ECO:0000259" key="12">
    <source>
        <dbReference type="Pfam" id="PF02782"/>
    </source>
</evidence>
<dbReference type="InterPro" id="IPR018484">
    <property type="entry name" value="FGGY_N"/>
</dbReference>
<dbReference type="AlphaFoldDB" id="A0A1I2GPW5"/>
<feature type="binding site" evidence="9">
    <location>
        <position position="169"/>
    </location>
    <ligand>
        <name>glycerol</name>
        <dbReference type="ChEBI" id="CHEBI:17754"/>
    </ligand>
</feature>
<dbReference type="GO" id="GO:0019563">
    <property type="term" value="P:glycerol catabolic process"/>
    <property type="evidence" value="ECO:0007669"/>
    <property type="project" value="UniProtKB-UniRule"/>
</dbReference>
<evidence type="ECO:0000256" key="7">
    <source>
        <dbReference type="ARBA" id="ARBA00022840"/>
    </source>
</evidence>
<evidence type="ECO:0000256" key="6">
    <source>
        <dbReference type="ARBA" id="ARBA00022798"/>
    </source>
</evidence>
<comment type="caution">
    <text evidence="9">Lacks conserved residue(s) required for the propagation of feature annotation.</text>
</comment>
<feature type="binding site" evidence="9">
    <location>
        <position position="47"/>
    </location>
    <ligand>
        <name>ADP</name>
        <dbReference type="ChEBI" id="CHEBI:456216"/>
    </ligand>
</feature>
<dbReference type="HAMAP" id="MF_00186">
    <property type="entry name" value="Glycerol_kin"/>
    <property type="match status" value="1"/>
</dbReference>
<evidence type="ECO:0000256" key="2">
    <source>
        <dbReference type="ARBA" id="ARBA00009156"/>
    </source>
</evidence>
<comment type="activity regulation">
    <text evidence="9">Inhibited by fructose 1,6-bisphosphate (FBP).</text>
</comment>
<dbReference type="EMBL" id="FOMW01000027">
    <property type="protein sequence ID" value="SFF18706.1"/>
    <property type="molecule type" value="Genomic_DNA"/>
</dbReference>
<feature type="binding site" evidence="9">
    <location>
        <position position="343"/>
    </location>
    <ligand>
        <name>ATP</name>
        <dbReference type="ChEBI" id="CHEBI:30616"/>
    </ligand>
</feature>
<feature type="binding site" evidence="9">
    <location>
        <position position="278"/>
    </location>
    <ligand>
        <name>sn-glycerol 3-phosphate</name>
        <dbReference type="ChEBI" id="CHEBI:57597"/>
    </ligand>
</feature>
<evidence type="ECO:0000313" key="14">
    <source>
        <dbReference type="Proteomes" id="UP000198977"/>
    </source>
</evidence>
<comment type="catalytic activity">
    <reaction evidence="8 9">
        <text>glycerol + ATP = sn-glycerol 3-phosphate + ADP + H(+)</text>
        <dbReference type="Rhea" id="RHEA:21644"/>
        <dbReference type="ChEBI" id="CHEBI:15378"/>
        <dbReference type="ChEBI" id="CHEBI:17754"/>
        <dbReference type="ChEBI" id="CHEBI:30616"/>
        <dbReference type="ChEBI" id="CHEBI:57597"/>
        <dbReference type="ChEBI" id="CHEBI:456216"/>
        <dbReference type="EC" id="2.7.1.30"/>
    </reaction>
</comment>
<dbReference type="InterPro" id="IPR043129">
    <property type="entry name" value="ATPase_NBD"/>
</dbReference>
<accession>A0A1I2GPW5</accession>
<feature type="binding site" evidence="9">
    <location>
        <position position="49"/>
    </location>
    <ligand>
        <name>ATP</name>
        <dbReference type="ChEBI" id="CHEBI:30616"/>
    </ligand>
</feature>
<comment type="pathway">
    <text evidence="1 9">Polyol metabolism; glycerol degradation via glycerol kinase pathway; sn-glycerol 3-phosphate from glycerol: step 1/1.</text>
</comment>
<evidence type="ECO:0000256" key="8">
    <source>
        <dbReference type="ARBA" id="ARBA00052101"/>
    </source>
</evidence>
<sequence length="531" mass="57566">MFHIITDPEAASAWPGSTSSPVAAGYLQTNEFAGVRMSYILAIDQGTTSTRAIVFDGALSVVSDAQEEFAQHFPQSGWVEHDPEDLWTTTLATCRGAIERAGINASQLAGIGITNQRETVIVWDRKTGDPIHNAIVWQDRRTAAMCSDLRAAGHEPMITERTGLLLDPYFSGTKLKWILDHVEGARARAARGELLFGTVDCFLIWRLTGGASHATDATNAARTMLYDIRKGRWSQTICDVFDIPMQMLPEVKDCAADFGMTEADLFGISIPIHGVAGDQQAATVGQACFEPGMLKSTYGTGCFALLNTGDTPVMSKNRLLTTIAYQLDGKPTYALEGSIFVAGAVVQWLRDGLQIISDATETQALAEQADPHQNVVLVPAFVGLGAPYWNPECRGAVFGLTRGSGPAEIAKAALESVGFQTRDLLEAMAADWQKDGVQPTLRVDGGMSASDWAMQFLSDIIAAPVDRPKIHETTALGVAWLAGMHAGVYPEQDEFAATWARETQFKPQMDDAQRNAKYAIWQKAVRATLSF</sequence>
<dbReference type="NCBIfam" id="NF000756">
    <property type="entry name" value="PRK00047.1"/>
    <property type="match status" value="1"/>
</dbReference>
<dbReference type="GO" id="GO:0006072">
    <property type="term" value="P:glycerol-3-phosphate metabolic process"/>
    <property type="evidence" value="ECO:0007669"/>
    <property type="project" value="InterPro"/>
</dbReference>
<evidence type="ECO:0000256" key="5">
    <source>
        <dbReference type="ARBA" id="ARBA00022777"/>
    </source>
</evidence>
<keyword evidence="6 9" id="KW-0319">Glycerol metabolism</keyword>
<dbReference type="FunFam" id="3.30.420.40:FF:000008">
    <property type="entry name" value="Glycerol kinase"/>
    <property type="match status" value="1"/>
</dbReference>
<name>A0A1I2GPW5_9RHOB</name>
<evidence type="ECO:0000256" key="4">
    <source>
        <dbReference type="ARBA" id="ARBA00022741"/>
    </source>
</evidence>
<dbReference type="Pfam" id="PF02782">
    <property type="entry name" value="FGGY_C"/>
    <property type="match status" value="1"/>
</dbReference>
<evidence type="ECO:0000256" key="3">
    <source>
        <dbReference type="ARBA" id="ARBA00022679"/>
    </source>
</evidence>
<keyword evidence="3 9" id="KW-0808">Transferase</keyword>
<dbReference type="Pfam" id="PF00370">
    <property type="entry name" value="FGGY_N"/>
    <property type="match status" value="1"/>
</dbReference>